<keyword evidence="1" id="KW-0732">Signal</keyword>
<feature type="signal peptide" evidence="1">
    <location>
        <begin position="1"/>
        <end position="20"/>
    </location>
</feature>
<sequence length="81" mass="9230">MKKSFYFFMLVAVLPLFSFSENQINHLEILMNRDFDAEALEAYNEILPVFGQQEATETYQAVHAQCTQAGGDSEFETEIDG</sequence>
<feature type="chain" id="PRO_5046202256" evidence="1">
    <location>
        <begin position="21"/>
        <end position="81"/>
    </location>
</feature>
<evidence type="ECO:0000313" key="3">
    <source>
        <dbReference type="Proteomes" id="UP001595793"/>
    </source>
</evidence>
<evidence type="ECO:0000256" key="1">
    <source>
        <dbReference type="SAM" id="SignalP"/>
    </source>
</evidence>
<keyword evidence="3" id="KW-1185">Reference proteome</keyword>
<dbReference type="RefSeq" id="WP_290233163.1">
    <property type="nucleotide sequence ID" value="NZ_JAUFPZ010000002.1"/>
</dbReference>
<proteinExistence type="predicted"/>
<gene>
    <name evidence="2" type="ORF">ACFOS1_10520</name>
</gene>
<evidence type="ECO:0000313" key="2">
    <source>
        <dbReference type="EMBL" id="MFC4027837.1"/>
    </source>
</evidence>
<dbReference type="EMBL" id="JBHSAS010000006">
    <property type="protein sequence ID" value="MFC4027837.1"/>
    <property type="molecule type" value="Genomic_DNA"/>
</dbReference>
<comment type="caution">
    <text evidence="2">The sequence shown here is derived from an EMBL/GenBank/DDBJ whole genome shotgun (WGS) entry which is preliminary data.</text>
</comment>
<organism evidence="2 3">
    <name type="scientific">Zunongwangia endophytica</name>
    <dbReference type="NCBI Taxonomy" id="1808945"/>
    <lineage>
        <taxon>Bacteria</taxon>
        <taxon>Pseudomonadati</taxon>
        <taxon>Bacteroidota</taxon>
        <taxon>Flavobacteriia</taxon>
        <taxon>Flavobacteriales</taxon>
        <taxon>Flavobacteriaceae</taxon>
        <taxon>Zunongwangia</taxon>
    </lineage>
</organism>
<protein>
    <submittedName>
        <fullName evidence="2">Uncharacterized protein</fullName>
    </submittedName>
</protein>
<accession>A0ABV8HAH7</accession>
<dbReference type="Proteomes" id="UP001595793">
    <property type="component" value="Unassembled WGS sequence"/>
</dbReference>
<name>A0ABV8HAH7_9FLAO</name>
<reference evidence="3" key="1">
    <citation type="journal article" date="2019" name="Int. J. Syst. Evol. Microbiol.">
        <title>The Global Catalogue of Microorganisms (GCM) 10K type strain sequencing project: providing services to taxonomists for standard genome sequencing and annotation.</title>
        <authorList>
            <consortium name="The Broad Institute Genomics Platform"/>
            <consortium name="The Broad Institute Genome Sequencing Center for Infectious Disease"/>
            <person name="Wu L."/>
            <person name="Ma J."/>
        </authorList>
    </citation>
    <scope>NUCLEOTIDE SEQUENCE [LARGE SCALE GENOMIC DNA]</scope>
    <source>
        <strain evidence="3">CECT 9128</strain>
    </source>
</reference>